<name>A0A8S9S6L2_BRACR</name>
<proteinExistence type="predicted"/>
<dbReference type="EMBL" id="QGKX02000088">
    <property type="protein sequence ID" value="KAF3588860.1"/>
    <property type="molecule type" value="Genomic_DNA"/>
</dbReference>
<reference evidence="1" key="1">
    <citation type="submission" date="2019-12" db="EMBL/GenBank/DDBJ databases">
        <title>Genome sequencing and annotation of Brassica cretica.</title>
        <authorList>
            <person name="Studholme D.J."/>
            <person name="Sarris P."/>
        </authorList>
    </citation>
    <scope>NUCLEOTIDE SEQUENCE</scope>
    <source>
        <strain evidence="1">PFS-109/04</strain>
        <tissue evidence="1">Leaf</tissue>
    </source>
</reference>
<dbReference type="SUPFAM" id="SSF50692">
    <property type="entry name" value="ADC-like"/>
    <property type="match status" value="1"/>
</dbReference>
<evidence type="ECO:0000313" key="2">
    <source>
        <dbReference type="Proteomes" id="UP000712600"/>
    </source>
</evidence>
<dbReference type="AlphaFoldDB" id="A0A8S9S6L2"/>
<gene>
    <name evidence="1" type="ORF">F2Q69_00027375</name>
</gene>
<evidence type="ECO:0000313" key="1">
    <source>
        <dbReference type="EMBL" id="KAF3588860.1"/>
    </source>
</evidence>
<evidence type="ECO:0008006" key="3">
    <source>
        <dbReference type="Google" id="ProtNLM"/>
    </source>
</evidence>
<accession>A0A8S9S6L2</accession>
<comment type="caution">
    <text evidence="1">The sequence shown here is derived from an EMBL/GenBank/DDBJ whole genome shotgun (WGS) entry which is preliminary data.</text>
</comment>
<dbReference type="InterPro" id="IPR009010">
    <property type="entry name" value="Asp_de-COase-like_dom_sf"/>
</dbReference>
<dbReference type="Gene3D" id="2.40.40.20">
    <property type="match status" value="1"/>
</dbReference>
<protein>
    <recommendedName>
        <fullName evidence="3">TF-B3 domain-containing protein</fullName>
    </recommendedName>
</protein>
<dbReference type="Proteomes" id="UP000712600">
    <property type="component" value="Unassembled WGS sequence"/>
</dbReference>
<organism evidence="1 2">
    <name type="scientific">Brassica cretica</name>
    <name type="common">Mustard</name>
    <dbReference type="NCBI Taxonomy" id="69181"/>
    <lineage>
        <taxon>Eukaryota</taxon>
        <taxon>Viridiplantae</taxon>
        <taxon>Streptophyta</taxon>
        <taxon>Embryophyta</taxon>
        <taxon>Tracheophyta</taxon>
        <taxon>Spermatophyta</taxon>
        <taxon>Magnoliopsida</taxon>
        <taxon>eudicotyledons</taxon>
        <taxon>Gunneridae</taxon>
        <taxon>Pentapetalae</taxon>
        <taxon>rosids</taxon>
        <taxon>malvids</taxon>
        <taxon>Brassicales</taxon>
        <taxon>Brassicaceae</taxon>
        <taxon>Brassiceae</taxon>
        <taxon>Brassica</taxon>
    </lineage>
</organism>
<sequence length="191" mass="21372">MVVPPIPSLFHWRFLTGNKPLLTLEDEFLRNHTKVLLTSDASDKIWEVKLDGDKLAGGWEEFAAVHNFRWLGCANCFLCSLLLQLASAIGYGKKRKDTVCIALADESCEEPKNRMNKVVRSNLRVILGDVISIHQCPHVKYGEGVHILAFDDTVEGVTVNLFDAYLKPVDEWRTAINELFLADCGGKRASA</sequence>
<dbReference type="Gene3D" id="3.10.330.10">
    <property type="match status" value="1"/>
</dbReference>